<accession>A0A939HIK9</accession>
<feature type="transmembrane region" description="Helical" evidence="1">
    <location>
        <begin position="53"/>
        <end position="73"/>
    </location>
</feature>
<protein>
    <submittedName>
        <fullName evidence="2">DUF998 domain-containing protein</fullName>
    </submittedName>
</protein>
<dbReference type="Pfam" id="PF06197">
    <property type="entry name" value="DUF998"/>
    <property type="match status" value="1"/>
</dbReference>
<keyword evidence="3" id="KW-1185">Reference proteome</keyword>
<dbReference type="EMBL" id="JAFNLL010000028">
    <property type="protein sequence ID" value="MBO1268687.1"/>
    <property type="molecule type" value="Genomic_DNA"/>
</dbReference>
<organism evidence="2 3">
    <name type="scientific">Arthrobacter cavernae</name>
    <dbReference type="NCBI Taxonomy" id="2817681"/>
    <lineage>
        <taxon>Bacteria</taxon>
        <taxon>Bacillati</taxon>
        <taxon>Actinomycetota</taxon>
        <taxon>Actinomycetes</taxon>
        <taxon>Micrococcales</taxon>
        <taxon>Micrococcaceae</taxon>
        <taxon>Arthrobacter</taxon>
    </lineage>
</organism>
<feature type="transmembrane region" description="Helical" evidence="1">
    <location>
        <begin position="12"/>
        <end position="33"/>
    </location>
</feature>
<name>A0A939HIK9_9MICC</name>
<evidence type="ECO:0000256" key="1">
    <source>
        <dbReference type="SAM" id="Phobius"/>
    </source>
</evidence>
<evidence type="ECO:0000313" key="2">
    <source>
        <dbReference type="EMBL" id="MBO1268687.1"/>
    </source>
</evidence>
<keyword evidence="1" id="KW-0812">Transmembrane</keyword>
<dbReference type="RefSeq" id="WP_207616487.1">
    <property type="nucleotide sequence ID" value="NZ_JAFNLL010000028.1"/>
</dbReference>
<sequence>MTLTTSFRRRCAAAAMGGVVVYVLVDVCLQLLPPHYSAIHEAESNLAVGTFGWVMNLNFLGRAATTLCMVAAIGRTDRPSSLRRIGMMLFTIAAACSATLAFFATDVATGIGSRGPTASGLVHLWVAGLGFLAALSAVIVLTVWLRSSPGLTGAVPAAMVFAGMAAAGLLWLGLDGGLGLGTRRAALPRGDSRMGVCGLLGHTAPWVT</sequence>
<dbReference type="Proteomes" id="UP000664164">
    <property type="component" value="Unassembled WGS sequence"/>
</dbReference>
<reference evidence="2" key="1">
    <citation type="submission" date="2021-03" db="EMBL/GenBank/DDBJ databases">
        <title>A new species, PO-11, isolated from a karst cave deposit.</title>
        <authorList>
            <person name="Zhaoxiaoyong W."/>
        </authorList>
    </citation>
    <scope>NUCLEOTIDE SEQUENCE</scope>
    <source>
        <strain evidence="2">PO-11</strain>
    </source>
</reference>
<feature type="transmembrane region" description="Helical" evidence="1">
    <location>
        <begin position="124"/>
        <end position="145"/>
    </location>
</feature>
<feature type="transmembrane region" description="Helical" evidence="1">
    <location>
        <begin position="157"/>
        <end position="174"/>
    </location>
</feature>
<proteinExistence type="predicted"/>
<evidence type="ECO:0000313" key="3">
    <source>
        <dbReference type="Proteomes" id="UP000664164"/>
    </source>
</evidence>
<feature type="transmembrane region" description="Helical" evidence="1">
    <location>
        <begin position="85"/>
        <end position="104"/>
    </location>
</feature>
<dbReference type="InterPro" id="IPR009339">
    <property type="entry name" value="DUF998"/>
</dbReference>
<comment type="caution">
    <text evidence="2">The sequence shown here is derived from an EMBL/GenBank/DDBJ whole genome shotgun (WGS) entry which is preliminary data.</text>
</comment>
<dbReference type="AlphaFoldDB" id="A0A939HIK9"/>
<keyword evidence="1" id="KW-1133">Transmembrane helix</keyword>
<gene>
    <name evidence="2" type="ORF">J1902_11985</name>
</gene>
<keyword evidence="1" id="KW-0472">Membrane</keyword>